<sequence>MNSPTYIDDYLTSKAFDGQSRLVYGTSGLGGVWGSVQESESIDAVLYALEHGVSVFDTAPSYGNAQEILGRALAQWKGSRPFVSTKVGRLRGEDAFDFKLDFSSEGMTKSLENSLTALGLDHVDLLFLHEPQLVPLENIDSTLDTLKRFKEEGLVKRIGVGGNPTVAFLPYITKDNFDVVSGFLKMDACNLSTFEGDIQLLKKEHIAYYAASALHFGLLGNRYEQCLKDGADGNWIIQADLDNAKAVKKIADEQNMPLSSLAQRYLFSIEEADRVVVGARNLGQITTTIEDWKQGKLPKVVFDQITNTILK</sequence>
<dbReference type="PANTHER" id="PTHR42686">
    <property type="entry name" value="GH17980P-RELATED"/>
    <property type="match status" value="1"/>
</dbReference>
<gene>
    <name evidence="2" type="ORF">DN752_05350</name>
</gene>
<protein>
    <submittedName>
        <fullName evidence="2">Aldo/keto reductase</fullName>
    </submittedName>
</protein>
<evidence type="ECO:0000313" key="3">
    <source>
        <dbReference type="Proteomes" id="UP000248688"/>
    </source>
</evidence>
<dbReference type="OrthoDB" id="9773828at2"/>
<evidence type="ECO:0000313" key="2">
    <source>
        <dbReference type="EMBL" id="AWW29597.1"/>
    </source>
</evidence>
<dbReference type="InterPro" id="IPR036812">
    <property type="entry name" value="NAD(P)_OxRdtase_dom_sf"/>
</dbReference>
<dbReference type="CDD" id="cd19090">
    <property type="entry name" value="AKR_AKR15A-like"/>
    <property type="match status" value="1"/>
</dbReference>
<feature type="domain" description="NADP-dependent oxidoreductase" evidence="1">
    <location>
        <begin position="21"/>
        <end position="306"/>
    </location>
</feature>
<name>A0A2Z4IFY2_9BACT</name>
<dbReference type="Gene3D" id="3.20.20.100">
    <property type="entry name" value="NADP-dependent oxidoreductase domain"/>
    <property type="match status" value="1"/>
</dbReference>
<dbReference type="SUPFAM" id="SSF51430">
    <property type="entry name" value="NAD(P)-linked oxidoreductase"/>
    <property type="match status" value="1"/>
</dbReference>
<organism evidence="2 3">
    <name type="scientific">Echinicola strongylocentroti</name>
    <dbReference type="NCBI Taxonomy" id="1795355"/>
    <lineage>
        <taxon>Bacteria</taxon>
        <taxon>Pseudomonadati</taxon>
        <taxon>Bacteroidota</taxon>
        <taxon>Cytophagia</taxon>
        <taxon>Cytophagales</taxon>
        <taxon>Cyclobacteriaceae</taxon>
        <taxon>Echinicola</taxon>
    </lineage>
</organism>
<dbReference type="RefSeq" id="WP_112782995.1">
    <property type="nucleotide sequence ID" value="NZ_CP030041.1"/>
</dbReference>
<dbReference type="PRINTS" id="PR00069">
    <property type="entry name" value="ALDKETRDTASE"/>
</dbReference>
<dbReference type="InterPro" id="IPR020471">
    <property type="entry name" value="AKR"/>
</dbReference>
<evidence type="ECO:0000259" key="1">
    <source>
        <dbReference type="Pfam" id="PF00248"/>
    </source>
</evidence>
<dbReference type="Pfam" id="PF00248">
    <property type="entry name" value="Aldo_ket_red"/>
    <property type="match status" value="1"/>
</dbReference>
<dbReference type="GO" id="GO:0016491">
    <property type="term" value="F:oxidoreductase activity"/>
    <property type="evidence" value="ECO:0007669"/>
    <property type="project" value="InterPro"/>
</dbReference>
<dbReference type="AlphaFoldDB" id="A0A2Z4IFY2"/>
<accession>A0A2Z4IFY2</accession>
<reference evidence="2 3" key="1">
    <citation type="submission" date="2018-06" db="EMBL/GenBank/DDBJ databases">
        <title>Echinicola strongylocentroti sp. nov., isolated from a sea urchin Strongylocentrotus intermedius.</title>
        <authorList>
            <person name="Bae S.S."/>
        </authorList>
    </citation>
    <scope>NUCLEOTIDE SEQUENCE [LARGE SCALE GENOMIC DNA]</scope>
    <source>
        <strain evidence="2 3">MEBiC08714</strain>
    </source>
</reference>
<dbReference type="KEGG" id="est:DN752_05350"/>
<dbReference type="EMBL" id="CP030041">
    <property type="protein sequence ID" value="AWW29597.1"/>
    <property type="molecule type" value="Genomic_DNA"/>
</dbReference>
<proteinExistence type="predicted"/>
<dbReference type="GO" id="GO:0005829">
    <property type="term" value="C:cytosol"/>
    <property type="evidence" value="ECO:0007669"/>
    <property type="project" value="TreeGrafter"/>
</dbReference>
<keyword evidence="3" id="KW-1185">Reference proteome</keyword>
<dbReference type="Proteomes" id="UP000248688">
    <property type="component" value="Chromosome"/>
</dbReference>
<dbReference type="PANTHER" id="PTHR42686:SF1">
    <property type="entry name" value="GH17980P-RELATED"/>
    <property type="match status" value="1"/>
</dbReference>
<dbReference type="InterPro" id="IPR023210">
    <property type="entry name" value="NADP_OxRdtase_dom"/>
</dbReference>